<gene>
    <name evidence="2" type="ORF">DM860_012238</name>
</gene>
<evidence type="ECO:0000313" key="3">
    <source>
        <dbReference type="Proteomes" id="UP000249390"/>
    </source>
</evidence>
<evidence type="ECO:0000313" key="2">
    <source>
        <dbReference type="EMBL" id="RAL53623.1"/>
    </source>
</evidence>
<evidence type="ECO:0000256" key="1">
    <source>
        <dbReference type="SAM" id="MobiDB-lite"/>
    </source>
</evidence>
<reference evidence="2 3" key="1">
    <citation type="submission" date="2018-06" db="EMBL/GenBank/DDBJ databases">
        <title>The Genome of Cuscuta australis (Dodder) Provides Insight into the Evolution of Plant Parasitism.</title>
        <authorList>
            <person name="Liu H."/>
        </authorList>
    </citation>
    <scope>NUCLEOTIDE SEQUENCE [LARGE SCALE GENOMIC DNA]</scope>
    <source>
        <strain evidence="3">cv. Yunnan</strain>
        <tissue evidence="2">Vines</tissue>
    </source>
</reference>
<protein>
    <submittedName>
        <fullName evidence="2">Uncharacterized protein</fullName>
    </submittedName>
</protein>
<feature type="region of interest" description="Disordered" evidence="1">
    <location>
        <begin position="60"/>
        <end position="111"/>
    </location>
</feature>
<proteinExistence type="predicted"/>
<comment type="caution">
    <text evidence="2">The sequence shown here is derived from an EMBL/GenBank/DDBJ whole genome shotgun (WGS) entry which is preliminary data.</text>
</comment>
<dbReference type="EMBL" id="NQVE01000018">
    <property type="protein sequence ID" value="RAL53623.1"/>
    <property type="molecule type" value="Genomic_DNA"/>
</dbReference>
<organism evidence="2 3">
    <name type="scientific">Cuscuta australis</name>
    <dbReference type="NCBI Taxonomy" id="267555"/>
    <lineage>
        <taxon>Eukaryota</taxon>
        <taxon>Viridiplantae</taxon>
        <taxon>Streptophyta</taxon>
        <taxon>Embryophyta</taxon>
        <taxon>Tracheophyta</taxon>
        <taxon>Spermatophyta</taxon>
        <taxon>Magnoliopsida</taxon>
        <taxon>eudicotyledons</taxon>
        <taxon>Gunneridae</taxon>
        <taxon>Pentapetalae</taxon>
        <taxon>asterids</taxon>
        <taxon>lamiids</taxon>
        <taxon>Solanales</taxon>
        <taxon>Convolvulaceae</taxon>
        <taxon>Cuscuteae</taxon>
        <taxon>Cuscuta</taxon>
        <taxon>Cuscuta subgen. Grammica</taxon>
        <taxon>Cuscuta sect. Cleistogrammica</taxon>
    </lineage>
</organism>
<sequence>MAGFRFWVGVGVAGFRVWDKGVGGDRQRLASRVGSGSDLGVLGLEKGWGVGGCVLTCAPSRRPPPPAAVRRLSTPPAGRTNAEGRRAGDYSEEEPLQATTGESRAAQRRDKRNSISMNCGHHFSNLERWQLCLQRSSSGMLHNLFPKGPPSHSSCFPTSGQPGIVVMAYDDNHGN</sequence>
<name>A0A328EAM9_9ASTE</name>
<accession>A0A328EAM9</accession>
<keyword evidence="3" id="KW-1185">Reference proteome</keyword>
<dbReference type="AlphaFoldDB" id="A0A328EAM9"/>
<dbReference type="Proteomes" id="UP000249390">
    <property type="component" value="Unassembled WGS sequence"/>
</dbReference>